<accession>A0A3N6SH50</accession>
<keyword evidence="3" id="KW-1185">Reference proteome</keyword>
<reference evidence="2 3" key="1">
    <citation type="submission" date="2018-10" db="EMBL/GenBank/DDBJ databases">
        <title>Draft genome sequence for the type isolate of Erwinia psidii, agent causal of bacterial blight in guava (Psidium guajava) and wilt and die-back of Eucalyptus spp.</title>
        <authorList>
            <person name="Hermenegildo P.S."/>
            <person name="Santos S.A."/>
            <person name="Guimaraes L.M.S."/>
            <person name="Vidigal P.M.P."/>
            <person name="Pereira I.C."/>
            <person name="Badel J.L."/>
            <person name="Alfenas-Zerbini P."/>
            <person name="Ferreira M.A.S.V."/>
            <person name="Alfenas A.C."/>
        </authorList>
    </citation>
    <scope>NUCLEOTIDE SEQUENCE [LARGE SCALE GENOMIC DNA]</scope>
    <source>
        <strain evidence="2 3">IBSBF 435</strain>
    </source>
</reference>
<dbReference type="EMBL" id="RHHM01000008">
    <property type="protein sequence ID" value="RQM38051.1"/>
    <property type="molecule type" value="Genomic_DNA"/>
</dbReference>
<feature type="domain" description="Nucleotidyl transferase" evidence="1">
    <location>
        <begin position="9"/>
        <end position="212"/>
    </location>
</feature>
<dbReference type="OrthoDB" id="9788272at2"/>
<evidence type="ECO:0000313" key="2">
    <source>
        <dbReference type="EMBL" id="RQM38051.1"/>
    </source>
</evidence>
<dbReference type="GO" id="GO:0016779">
    <property type="term" value="F:nucleotidyltransferase activity"/>
    <property type="evidence" value="ECO:0007669"/>
    <property type="project" value="UniProtKB-ARBA"/>
</dbReference>
<dbReference type="Proteomes" id="UP000279457">
    <property type="component" value="Unassembled WGS sequence"/>
</dbReference>
<dbReference type="InterPro" id="IPR029044">
    <property type="entry name" value="Nucleotide-diphossugar_trans"/>
</dbReference>
<evidence type="ECO:0000259" key="1">
    <source>
        <dbReference type="Pfam" id="PF00483"/>
    </source>
</evidence>
<protein>
    <recommendedName>
        <fullName evidence="1">Nucleotidyl transferase domain-containing protein</fullName>
    </recommendedName>
</protein>
<gene>
    <name evidence="2" type="ORF">EB241_12295</name>
</gene>
<dbReference type="RefSeq" id="WP_124233402.1">
    <property type="nucleotide sequence ID" value="NZ_RHHM01000008.1"/>
</dbReference>
<dbReference type="Pfam" id="PF00483">
    <property type="entry name" value="NTP_transferase"/>
    <property type="match status" value="1"/>
</dbReference>
<dbReference type="InterPro" id="IPR005835">
    <property type="entry name" value="NTP_transferase_dom"/>
</dbReference>
<dbReference type="SUPFAM" id="SSF53448">
    <property type="entry name" value="Nucleotide-diphospho-sugar transferases"/>
    <property type="match status" value="1"/>
</dbReference>
<proteinExistence type="predicted"/>
<evidence type="ECO:0000313" key="3">
    <source>
        <dbReference type="Proteomes" id="UP000279457"/>
    </source>
</evidence>
<comment type="caution">
    <text evidence="2">The sequence shown here is derived from an EMBL/GenBank/DDBJ whole genome shotgun (WGS) entry which is preliminary data.</text>
</comment>
<organism evidence="2 3">
    <name type="scientific">Erwinia psidii</name>
    <dbReference type="NCBI Taxonomy" id="69224"/>
    <lineage>
        <taxon>Bacteria</taxon>
        <taxon>Pseudomonadati</taxon>
        <taxon>Pseudomonadota</taxon>
        <taxon>Gammaproteobacteria</taxon>
        <taxon>Enterobacterales</taxon>
        <taxon>Erwiniaceae</taxon>
        <taxon>Erwinia</taxon>
    </lineage>
</organism>
<dbReference type="AlphaFoldDB" id="A0A3N6SH50"/>
<dbReference type="Gene3D" id="3.90.550.10">
    <property type="entry name" value="Spore Coat Polysaccharide Biosynthesis Protein SpsA, Chain A"/>
    <property type="match status" value="1"/>
</dbReference>
<sequence length="239" mass="27672">MNFIFTFCGNGVRFTDKGFTRPKFLLKLNDNRTILEHILEAITLPEESNIHFLFNTKYRKFEQETLSVIEKITLPCGFTLNYNSDTTGQAETAFIAISQIDNDRPIIIMNNDTIIKQRDFNDIGERLYSGRACYVDLFEPKIKTSNFSYAKKHGDSITEIKEKEVISNYASSGLYGFSSGSFYKELYYTSSFYNDEKYISQVIEEAIIKNNDVFAHTIYNENQTIILGTPEQYHSHINR</sequence>
<name>A0A3N6SH50_9GAMM</name>